<dbReference type="SUPFAM" id="SSF103481">
    <property type="entry name" value="Multidrug resistance efflux transporter EmrE"/>
    <property type="match status" value="2"/>
</dbReference>
<comment type="caution">
    <text evidence="8">The sequence shown here is derived from an EMBL/GenBank/DDBJ whole genome shotgun (WGS) entry which is preliminary data.</text>
</comment>
<feature type="transmembrane region" description="Helical" evidence="6">
    <location>
        <begin position="262"/>
        <end position="279"/>
    </location>
</feature>
<evidence type="ECO:0000259" key="7">
    <source>
        <dbReference type="Pfam" id="PF00892"/>
    </source>
</evidence>
<dbReference type="Proteomes" id="UP000644749">
    <property type="component" value="Unassembled WGS sequence"/>
</dbReference>
<evidence type="ECO:0000256" key="2">
    <source>
        <dbReference type="ARBA" id="ARBA00009853"/>
    </source>
</evidence>
<keyword evidence="3 6" id="KW-0812">Transmembrane</keyword>
<reference evidence="8 9" key="1">
    <citation type="submission" date="2021-01" db="EMBL/GenBank/DDBJ databases">
        <title>011410 draft genome.</title>
        <authorList>
            <person name="Lang L."/>
        </authorList>
    </citation>
    <scope>NUCLEOTIDE SEQUENCE [LARGE SCALE GENOMIC DNA]</scope>
    <source>
        <strain evidence="8 9">KCTC 42845</strain>
    </source>
</reference>
<dbReference type="InterPro" id="IPR000620">
    <property type="entry name" value="EamA_dom"/>
</dbReference>
<evidence type="ECO:0000313" key="8">
    <source>
        <dbReference type="EMBL" id="MBL3673347.1"/>
    </source>
</evidence>
<evidence type="ECO:0000313" key="9">
    <source>
        <dbReference type="Proteomes" id="UP000644749"/>
    </source>
</evidence>
<feature type="transmembrane region" description="Helical" evidence="6">
    <location>
        <begin position="56"/>
        <end position="75"/>
    </location>
</feature>
<evidence type="ECO:0000256" key="1">
    <source>
        <dbReference type="ARBA" id="ARBA00004141"/>
    </source>
</evidence>
<organism evidence="8 9">
    <name type="scientific">Paracoccus aerius</name>
    <dbReference type="NCBI Taxonomy" id="1915382"/>
    <lineage>
        <taxon>Bacteria</taxon>
        <taxon>Pseudomonadati</taxon>
        <taxon>Pseudomonadota</taxon>
        <taxon>Alphaproteobacteria</taxon>
        <taxon>Rhodobacterales</taxon>
        <taxon>Paracoccaceae</taxon>
        <taxon>Paracoccus</taxon>
    </lineage>
</organism>
<dbReference type="EMBL" id="JAESHT010000004">
    <property type="protein sequence ID" value="MBL3673347.1"/>
    <property type="molecule type" value="Genomic_DNA"/>
</dbReference>
<evidence type="ECO:0000256" key="3">
    <source>
        <dbReference type="ARBA" id="ARBA00022692"/>
    </source>
</evidence>
<evidence type="ECO:0000256" key="5">
    <source>
        <dbReference type="ARBA" id="ARBA00023136"/>
    </source>
</evidence>
<feature type="transmembrane region" description="Helical" evidence="6">
    <location>
        <begin position="230"/>
        <end position="250"/>
    </location>
</feature>
<evidence type="ECO:0000256" key="4">
    <source>
        <dbReference type="ARBA" id="ARBA00022989"/>
    </source>
</evidence>
<accession>A0ABS1S3Q0</accession>
<evidence type="ECO:0000256" key="6">
    <source>
        <dbReference type="SAM" id="Phobius"/>
    </source>
</evidence>
<keyword evidence="4 6" id="KW-1133">Transmembrane helix</keyword>
<feature type="domain" description="EamA" evidence="7">
    <location>
        <begin position="172"/>
        <end position="297"/>
    </location>
</feature>
<feature type="transmembrane region" description="Helical" evidence="6">
    <location>
        <begin position="122"/>
        <end position="140"/>
    </location>
</feature>
<dbReference type="RefSeq" id="WP_191312573.1">
    <property type="nucleotide sequence ID" value="NZ_JAESHT010000004.1"/>
</dbReference>
<comment type="similarity">
    <text evidence="2">Belongs to the drug/metabolite transporter (DMT) superfamily. 10 TMS drug/metabolite exporter (DME) (TC 2.A.7.3) family.</text>
</comment>
<feature type="transmembrane region" description="Helical" evidence="6">
    <location>
        <begin position="285"/>
        <end position="303"/>
    </location>
</feature>
<dbReference type="PANTHER" id="PTHR22911">
    <property type="entry name" value="ACYL-MALONYL CONDENSING ENZYME-RELATED"/>
    <property type="match status" value="1"/>
</dbReference>
<gene>
    <name evidence="8" type="ORF">JL111_07570</name>
</gene>
<keyword evidence="5 6" id="KW-0472">Membrane</keyword>
<feature type="transmembrane region" description="Helical" evidence="6">
    <location>
        <begin position="95"/>
        <end position="116"/>
    </location>
</feature>
<proteinExistence type="inferred from homology"/>
<dbReference type="PANTHER" id="PTHR22911:SF6">
    <property type="entry name" value="SOLUTE CARRIER FAMILY 35 MEMBER G1"/>
    <property type="match status" value="1"/>
</dbReference>
<feature type="transmembrane region" description="Helical" evidence="6">
    <location>
        <begin position="201"/>
        <end position="224"/>
    </location>
</feature>
<dbReference type="Gene3D" id="1.10.3730.20">
    <property type="match status" value="1"/>
</dbReference>
<feature type="transmembrane region" description="Helical" evidence="6">
    <location>
        <begin position="171"/>
        <end position="189"/>
    </location>
</feature>
<feature type="domain" description="EamA" evidence="7">
    <location>
        <begin position="29"/>
        <end position="162"/>
    </location>
</feature>
<protein>
    <submittedName>
        <fullName evidence="8">DMT family transporter</fullName>
    </submittedName>
</protein>
<dbReference type="Pfam" id="PF00892">
    <property type="entry name" value="EamA"/>
    <property type="match status" value="2"/>
</dbReference>
<name>A0ABS1S3Q0_9RHOB</name>
<dbReference type="InterPro" id="IPR037185">
    <property type="entry name" value="EmrE-like"/>
</dbReference>
<keyword evidence="9" id="KW-1185">Reference proteome</keyword>
<sequence length="312" mass="33486">MRTPIMSPIRRVRPASVRPLTHQPGDNLRGATIMTLCMVAFGLNDTVMKFVAQNLPLYQAVTLRGLFVMIAIGAVSPRLGGLHLRIPRDARRPMIWRSIGEIASTLLFLNALQHMAMGNLSAIMQALPLVVMVAAALFFGEALGWRRVGAVVAGFLGVLLILRPGGDVFDVWAIVAVAAMGMVALRDLATRSFGGNITSATIAFYAAAAVTLVGLVISLVQGWVMPSLSQVLLLLMGSAFLTVGYVSAVASMRVGEMSYVAPFRYTSLLVAIAMGLIVFGEWPDLWTWAGSALVVAAGIYTIWREAQLGKTR</sequence>
<comment type="subcellular location">
    <subcellularLocation>
        <location evidence="1">Membrane</location>
        <topology evidence="1">Multi-pass membrane protein</topology>
    </subcellularLocation>
</comment>
<feature type="transmembrane region" description="Helical" evidence="6">
    <location>
        <begin position="147"/>
        <end position="165"/>
    </location>
</feature>